<dbReference type="PROSITE" id="PS51314">
    <property type="entry name" value="VPS37_C"/>
    <property type="match status" value="1"/>
</dbReference>
<keyword evidence="7" id="KW-0175">Coiled coil</keyword>
<evidence type="ECO:0000256" key="4">
    <source>
        <dbReference type="ARBA" id="ARBA00022753"/>
    </source>
</evidence>
<keyword evidence="5 6" id="KW-0653">Protein transport</keyword>
<dbReference type="GO" id="GO:1904669">
    <property type="term" value="P:ATP export"/>
    <property type="evidence" value="ECO:0007669"/>
    <property type="project" value="EnsemblFungi"/>
</dbReference>
<dbReference type="OMA" id="YVTKFHP"/>
<dbReference type="GO" id="GO:0006612">
    <property type="term" value="P:protein targeting to membrane"/>
    <property type="evidence" value="ECO:0007669"/>
    <property type="project" value="EnsemblFungi"/>
</dbReference>
<evidence type="ECO:0000313" key="9">
    <source>
        <dbReference type="EMBL" id="EDO18230.1"/>
    </source>
</evidence>
<gene>
    <name evidence="9" type="ORF">Kpol_543p60</name>
</gene>
<reference evidence="9 10" key="1">
    <citation type="journal article" date="2007" name="Proc. Natl. Acad. Sci. U.S.A.">
        <title>Independent sorting-out of thousands of duplicated gene pairs in two yeast species descended from a whole-genome duplication.</title>
        <authorList>
            <person name="Scannell D.R."/>
            <person name="Frank A.C."/>
            <person name="Conant G.C."/>
            <person name="Byrne K.P."/>
            <person name="Woolfit M."/>
            <person name="Wolfe K.H."/>
        </authorList>
    </citation>
    <scope>NUCLEOTIDE SEQUENCE [LARGE SCALE GENOMIC DNA]</scope>
    <source>
        <strain evidence="10">ATCC 22028 / DSM 70294 / BCRC 21397 / CBS 2163 / NBRC 10782 / NRRL Y-8283 / UCD 57-17</strain>
    </source>
</reference>
<dbReference type="PhylomeDB" id="A7THR4"/>
<dbReference type="SUPFAM" id="SSF140111">
    <property type="entry name" value="Endosomal sorting complex assembly domain"/>
    <property type="match status" value="1"/>
</dbReference>
<dbReference type="AlphaFoldDB" id="A7THR4"/>
<evidence type="ECO:0000313" key="10">
    <source>
        <dbReference type="Proteomes" id="UP000000267"/>
    </source>
</evidence>
<dbReference type="Gene3D" id="1.10.287.660">
    <property type="entry name" value="Helix hairpin bin"/>
    <property type="match status" value="1"/>
</dbReference>
<dbReference type="GO" id="GO:0000813">
    <property type="term" value="C:ESCRT I complex"/>
    <property type="evidence" value="ECO:0007669"/>
    <property type="project" value="EnsemblFungi"/>
</dbReference>
<dbReference type="HOGENOM" id="CLU_109465_0_0_1"/>
<proteinExistence type="inferred from homology"/>
<dbReference type="EMBL" id="DS480392">
    <property type="protein sequence ID" value="EDO18230.1"/>
    <property type="molecule type" value="Genomic_DNA"/>
</dbReference>
<protein>
    <recommendedName>
        <fullName evidence="8">VPS37 C-terminal domain-containing protein</fullName>
    </recommendedName>
</protein>
<keyword evidence="10" id="KW-1185">Reference proteome</keyword>
<evidence type="ECO:0000256" key="2">
    <source>
        <dbReference type="ARBA" id="ARBA00007617"/>
    </source>
</evidence>
<dbReference type="OrthoDB" id="4035847at2759"/>
<comment type="similarity">
    <text evidence="2">Belongs to the VPS37 family.</text>
</comment>
<feature type="coiled-coil region" evidence="7">
    <location>
        <begin position="52"/>
        <end position="86"/>
    </location>
</feature>
<evidence type="ECO:0000256" key="7">
    <source>
        <dbReference type="SAM" id="Coils"/>
    </source>
</evidence>
<dbReference type="STRING" id="436907.A7THR4"/>
<dbReference type="InterPro" id="IPR037202">
    <property type="entry name" value="ESCRT_assembly_dom"/>
</dbReference>
<dbReference type="GeneID" id="5546505"/>
<dbReference type="Pfam" id="PF07200">
    <property type="entry name" value="Mod_r"/>
    <property type="match status" value="1"/>
</dbReference>
<feature type="domain" description="VPS37 C-terminal" evidence="8">
    <location>
        <begin position="95"/>
        <end position="177"/>
    </location>
</feature>
<evidence type="ECO:0000256" key="1">
    <source>
        <dbReference type="ARBA" id="ARBA00004177"/>
    </source>
</evidence>
<organism evidence="10">
    <name type="scientific">Vanderwaltozyma polyspora (strain ATCC 22028 / DSM 70294 / BCRC 21397 / CBS 2163 / NBRC 10782 / NRRL Y-8283 / UCD 57-17)</name>
    <name type="common">Kluyveromyces polysporus</name>
    <dbReference type="NCBI Taxonomy" id="436907"/>
    <lineage>
        <taxon>Eukaryota</taxon>
        <taxon>Fungi</taxon>
        <taxon>Dikarya</taxon>
        <taxon>Ascomycota</taxon>
        <taxon>Saccharomycotina</taxon>
        <taxon>Saccharomycetes</taxon>
        <taxon>Saccharomycetales</taxon>
        <taxon>Saccharomycetaceae</taxon>
        <taxon>Vanderwaltozyma</taxon>
    </lineage>
</organism>
<accession>A7THR4</accession>
<dbReference type="GO" id="GO:0006623">
    <property type="term" value="P:protein targeting to vacuole"/>
    <property type="evidence" value="ECO:0007669"/>
    <property type="project" value="EnsemblFungi"/>
</dbReference>
<dbReference type="KEGG" id="vpo:Kpol_543p60"/>
<keyword evidence="4" id="KW-0967">Endosome</keyword>
<dbReference type="InParanoid" id="A7THR4"/>
<comment type="subcellular location">
    <subcellularLocation>
        <location evidence="1">Endosome</location>
    </subcellularLocation>
</comment>
<dbReference type="RefSeq" id="XP_001646088.1">
    <property type="nucleotide sequence ID" value="XM_001646038.1"/>
</dbReference>
<dbReference type="InterPro" id="IPR009851">
    <property type="entry name" value="Mod_r"/>
</dbReference>
<keyword evidence="3 6" id="KW-0813">Transport</keyword>
<evidence type="ECO:0000256" key="6">
    <source>
        <dbReference type="PROSITE-ProRule" id="PRU00646"/>
    </source>
</evidence>
<dbReference type="FunCoup" id="A7THR4">
    <property type="interactions" value="45"/>
</dbReference>
<evidence type="ECO:0000259" key="8">
    <source>
        <dbReference type="PROSITE" id="PS51314"/>
    </source>
</evidence>
<dbReference type="Proteomes" id="UP000000267">
    <property type="component" value="Unassembled WGS sequence"/>
</dbReference>
<name>A7THR4_VANPO</name>
<evidence type="ECO:0000256" key="3">
    <source>
        <dbReference type="ARBA" id="ARBA00022448"/>
    </source>
</evidence>
<evidence type="ECO:0000256" key="5">
    <source>
        <dbReference type="ARBA" id="ARBA00022927"/>
    </source>
</evidence>
<dbReference type="InterPro" id="IPR029012">
    <property type="entry name" value="Helix_hairpin_bin_sf"/>
</dbReference>
<dbReference type="GO" id="GO:0043162">
    <property type="term" value="P:ubiquitin-dependent protein catabolic process via the multivesicular body sorting pathway"/>
    <property type="evidence" value="ECO:0007669"/>
    <property type="project" value="EnsemblFungi"/>
</dbReference>
<dbReference type="eggNOG" id="ENOG502S6GM">
    <property type="taxonomic scope" value="Eukaryota"/>
</dbReference>
<sequence>MDSDAAAQRVDNSGKNIVLPDNIQLLSTNELLGLIQNHREELSKYVTKFCSLQDVSKEIQGLEVKLKELEQKFENLEKDKTQVIEMFDNFKQLEAEYSYKWRKLHDDIDIKYSPNVLKNKLEAELKELDHASRIIEENASNSNELDSFINQYLDIRTQYHSKREKLSTWKQQGELYE</sequence>